<dbReference type="RefSeq" id="WP_105981676.1">
    <property type="nucleotide sequence ID" value="NZ_MQUC01000003.1"/>
</dbReference>
<protein>
    <submittedName>
        <fullName evidence="3">EamA family transporter</fullName>
    </submittedName>
</protein>
<feature type="transmembrane region" description="Helical" evidence="1">
    <location>
        <begin position="216"/>
        <end position="234"/>
    </location>
</feature>
<comment type="caution">
    <text evidence="3">The sequence shown here is derived from an EMBL/GenBank/DDBJ whole genome shotgun (WGS) entry which is preliminary data.</text>
</comment>
<feature type="domain" description="EamA" evidence="2">
    <location>
        <begin position="151"/>
        <end position="287"/>
    </location>
</feature>
<dbReference type="SUPFAM" id="SSF103481">
    <property type="entry name" value="Multidrug resistance efflux transporter EmrE"/>
    <property type="match status" value="2"/>
</dbReference>
<sequence>MRDDKLLNYLHLHFIVFIWGFTAVLGALISIESIPLVWWRMLLAVILIFIYMKIMRIPLQFKGVNALPRKRILGFVGAGIVIALHWVTFFGAIKESNVSVTLAMLSTGAFFTAILEPLFTSKKFVGYEVIFGVIIIAALYYIFKVETQYVTGMILGLISAVLSATFSIINVKWAKEHPPSLISIYELASGVGFISFYFLVFPSDFVGPLVLTSYDWLWIGILASFCTAYAFIASVKVMKFLSAYTVMLTINLEPVYGIFLAFLILGDAEQMTPEFYAGAGVILAVILTNGILKNRRNRRKKKELKIHA</sequence>
<feature type="transmembrane region" description="Helical" evidence="1">
    <location>
        <begin position="241"/>
        <end position="263"/>
    </location>
</feature>
<dbReference type="OrthoDB" id="9150437at2"/>
<feature type="transmembrane region" description="Helical" evidence="1">
    <location>
        <begin position="181"/>
        <end position="201"/>
    </location>
</feature>
<dbReference type="InterPro" id="IPR000620">
    <property type="entry name" value="EamA_dom"/>
</dbReference>
<dbReference type="PANTHER" id="PTHR22911:SF79">
    <property type="entry name" value="MOBA-LIKE NTP TRANSFERASE DOMAIN-CONTAINING PROTEIN"/>
    <property type="match status" value="1"/>
</dbReference>
<keyword evidence="1" id="KW-1133">Transmembrane helix</keyword>
<proteinExistence type="predicted"/>
<evidence type="ECO:0000259" key="2">
    <source>
        <dbReference type="Pfam" id="PF00892"/>
    </source>
</evidence>
<keyword evidence="1" id="KW-0812">Transmembrane</keyword>
<name>A0A2S9WQS2_9FLAO</name>
<gene>
    <name evidence="3" type="ORF">BST86_01245</name>
</gene>
<dbReference type="GO" id="GO:0016020">
    <property type="term" value="C:membrane"/>
    <property type="evidence" value="ECO:0007669"/>
    <property type="project" value="InterPro"/>
</dbReference>
<dbReference type="AlphaFoldDB" id="A0A2S9WQS2"/>
<evidence type="ECO:0000313" key="4">
    <source>
        <dbReference type="Proteomes" id="UP000239532"/>
    </source>
</evidence>
<dbReference type="InterPro" id="IPR037185">
    <property type="entry name" value="EmrE-like"/>
</dbReference>
<feature type="transmembrane region" description="Helical" evidence="1">
    <location>
        <begin position="12"/>
        <end position="31"/>
    </location>
</feature>
<organism evidence="3 4">
    <name type="scientific">Nonlabens agnitus</name>
    <dbReference type="NCBI Taxonomy" id="870484"/>
    <lineage>
        <taxon>Bacteria</taxon>
        <taxon>Pseudomonadati</taxon>
        <taxon>Bacteroidota</taxon>
        <taxon>Flavobacteriia</taxon>
        <taxon>Flavobacteriales</taxon>
        <taxon>Flavobacteriaceae</taxon>
        <taxon>Nonlabens</taxon>
    </lineage>
</organism>
<evidence type="ECO:0000313" key="3">
    <source>
        <dbReference type="EMBL" id="PRP65809.1"/>
    </source>
</evidence>
<dbReference type="PANTHER" id="PTHR22911">
    <property type="entry name" value="ACYL-MALONYL CONDENSING ENZYME-RELATED"/>
    <property type="match status" value="1"/>
</dbReference>
<evidence type="ECO:0000256" key="1">
    <source>
        <dbReference type="SAM" id="Phobius"/>
    </source>
</evidence>
<accession>A0A2S9WQS2</accession>
<feature type="transmembrane region" description="Helical" evidence="1">
    <location>
        <begin position="72"/>
        <end position="93"/>
    </location>
</feature>
<feature type="transmembrane region" description="Helical" evidence="1">
    <location>
        <begin position="37"/>
        <end position="52"/>
    </location>
</feature>
<feature type="transmembrane region" description="Helical" evidence="1">
    <location>
        <begin position="125"/>
        <end position="143"/>
    </location>
</feature>
<dbReference type="EMBL" id="MQUC01000003">
    <property type="protein sequence ID" value="PRP65809.1"/>
    <property type="molecule type" value="Genomic_DNA"/>
</dbReference>
<dbReference type="Proteomes" id="UP000239532">
    <property type="component" value="Unassembled WGS sequence"/>
</dbReference>
<feature type="domain" description="EamA" evidence="2">
    <location>
        <begin position="15"/>
        <end position="143"/>
    </location>
</feature>
<keyword evidence="4" id="KW-1185">Reference proteome</keyword>
<feature type="transmembrane region" description="Helical" evidence="1">
    <location>
        <begin position="275"/>
        <end position="292"/>
    </location>
</feature>
<keyword evidence="1" id="KW-0472">Membrane</keyword>
<feature type="transmembrane region" description="Helical" evidence="1">
    <location>
        <begin position="149"/>
        <end position="169"/>
    </location>
</feature>
<feature type="transmembrane region" description="Helical" evidence="1">
    <location>
        <begin position="99"/>
        <end position="118"/>
    </location>
</feature>
<dbReference type="Pfam" id="PF00892">
    <property type="entry name" value="EamA"/>
    <property type="match status" value="2"/>
</dbReference>
<reference evidence="3 4" key="1">
    <citation type="submission" date="2016-11" db="EMBL/GenBank/DDBJ databases">
        <title>Trade-off between light-utilization and light-protection in marine flavobacteria.</title>
        <authorList>
            <person name="Kumagai Y."/>
        </authorList>
    </citation>
    <scope>NUCLEOTIDE SEQUENCE [LARGE SCALE GENOMIC DNA]</scope>
    <source>
        <strain evidence="3 4">JCM 17109</strain>
    </source>
</reference>